<organism evidence="2 3">
    <name type="scientific">Pedobacter steynii</name>
    <dbReference type="NCBI Taxonomy" id="430522"/>
    <lineage>
        <taxon>Bacteria</taxon>
        <taxon>Pseudomonadati</taxon>
        <taxon>Bacteroidota</taxon>
        <taxon>Sphingobacteriia</taxon>
        <taxon>Sphingobacteriales</taxon>
        <taxon>Sphingobacteriaceae</taxon>
        <taxon>Pedobacter</taxon>
    </lineage>
</organism>
<evidence type="ECO:0000256" key="1">
    <source>
        <dbReference type="SAM" id="Phobius"/>
    </source>
</evidence>
<evidence type="ECO:0000313" key="2">
    <source>
        <dbReference type="EMBL" id="SDM37318.1"/>
    </source>
</evidence>
<evidence type="ECO:0000313" key="3">
    <source>
        <dbReference type="Proteomes" id="UP000183200"/>
    </source>
</evidence>
<dbReference type="EMBL" id="FNGY01000003">
    <property type="protein sequence ID" value="SDM37318.1"/>
    <property type="molecule type" value="Genomic_DNA"/>
</dbReference>
<keyword evidence="3" id="KW-1185">Reference proteome</keyword>
<reference evidence="3" key="1">
    <citation type="submission" date="2016-10" db="EMBL/GenBank/DDBJ databases">
        <authorList>
            <person name="Varghese N."/>
            <person name="Submissions S."/>
        </authorList>
    </citation>
    <scope>NUCLEOTIDE SEQUENCE [LARGE SCALE GENOMIC DNA]</scope>
    <source>
        <strain evidence="3">DSM 19110</strain>
    </source>
</reference>
<keyword evidence="1" id="KW-1133">Transmembrane helix</keyword>
<sequence length="85" mass="9900">MFRKENNGTDAFIGLGGLISILWDVLTWLWNLYSGARYGFPVPCSTEVKPAYEYRVTICKNSGSSLHRTHFQDFIKLFCFKLHHR</sequence>
<feature type="transmembrane region" description="Helical" evidence="1">
    <location>
        <begin position="12"/>
        <end position="33"/>
    </location>
</feature>
<dbReference type="Proteomes" id="UP000183200">
    <property type="component" value="Unassembled WGS sequence"/>
</dbReference>
<accession>A0A1G9SPC2</accession>
<proteinExistence type="predicted"/>
<gene>
    <name evidence="2" type="ORF">SAMN05421820_103666</name>
</gene>
<keyword evidence="1" id="KW-0472">Membrane</keyword>
<keyword evidence="1" id="KW-0812">Transmembrane</keyword>
<dbReference type="AlphaFoldDB" id="A0A1G9SPC2"/>
<protein>
    <submittedName>
        <fullName evidence="2">Uncharacterized protein</fullName>
    </submittedName>
</protein>
<name>A0A1G9SPC2_9SPHI</name>